<dbReference type="RefSeq" id="WP_095376941.1">
    <property type="nucleotide sequence ID" value="NZ_NCWY01000283.1"/>
</dbReference>
<evidence type="ECO:0000313" key="4">
    <source>
        <dbReference type="Proteomes" id="UP000216867"/>
    </source>
</evidence>
<evidence type="ECO:0000259" key="2">
    <source>
        <dbReference type="Pfam" id="PF10145"/>
    </source>
</evidence>
<dbReference type="NCBIfam" id="TIGR01760">
    <property type="entry name" value="tape_meas_TP901"/>
    <property type="match status" value="1"/>
</dbReference>
<feature type="domain" description="Phage tail tape measure protein" evidence="2">
    <location>
        <begin position="2"/>
        <end position="70"/>
    </location>
</feature>
<dbReference type="AlphaFoldDB" id="A0A269YZQ1"/>
<gene>
    <name evidence="3" type="ORF">B8X04_18225</name>
</gene>
<dbReference type="EMBL" id="NCWY01000283">
    <property type="protein sequence ID" value="PAK90909.1"/>
    <property type="molecule type" value="Genomic_DNA"/>
</dbReference>
<accession>A0A269YZQ1</accession>
<dbReference type="Proteomes" id="UP000216867">
    <property type="component" value="Unassembled WGS sequence"/>
</dbReference>
<dbReference type="Pfam" id="PF10145">
    <property type="entry name" value="PhageMin_Tail"/>
    <property type="match status" value="1"/>
</dbReference>
<reference evidence="3 4" key="1">
    <citation type="submission" date="2017-04" db="EMBL/GenBank/DDBJ databases">
        <title>Kefir bacterial isolates.</title>
        <authorList>
            <person name="Kim Y."/>
            <person name="Blasche S."/>
            <person name="Patil K.R."/>
        </authorList>
    </citation>
    <scope>NUCLEOTIDE SEQUENCE [LARGE SCALE GENOMIC DNA]</scope>
    <source>
        <strain evidence="3 4">OG2</strain>
    </source>
</reference>
<feature type="non-terminal residue" evidence="3">
    <location>
        <position position="70"/>
    </location>
</feature>
<comment type="caution">
    <text evidence="3">The sequence shown here is derived from an EMBL/GenBank/DDBJ whole genome shotgun (WGS) entry which is preliminary data.</text>
</comment>
<proteinExistence type="predicted"/>
<feature type="non-terminal residue" evidence="3">
    <location>
        <position position="1"/>
    </location>
</feature>
<sequence length="70" mass="7176">LKASYSSHVAEMLAKASNDSAADISYMGEALKYAGTPAHALGVTMEDTSAAIEVMSNSGLKGEQAGTVLR</sequence>
<name>A0A269YZQ1_9MICO</name>
<dbReference type="PANTHER" id="PTHR37813:SF1">
    <property type="entry name" value="FELS-2 PROPHAGE PROTEIN"/>
    <property type="match status" value="1"/>
</dbReference>
<evidence type="ECO:0000256" key="1">
    <source>
        <dbReference type="ARBA" id="ARBA00022612"/>
    </source>
</evidence>
<keyword evidence="1" id="KW-1188">Viral release from host cell</keyword>
<evidence type="ECO:0000313" key="3">
    <source>
        <dbReference type="EMBL" id="PAK90909.1"/>
    </source>
</evidence>
<organism evidence="3 4">
    <name type="scientific">Brevibacterium casei</name>
    <dbReference type="NCBI Taxonomy" id="33889"/>
    <lineage>
        <taxon>Bacteria</taxon>
        <taxon>Bacillati</taxon>
        <taxon>Actinomycetota</taxon>
        <taxon>Actinomycetes</taxon>
        <taxon>Micrococcales</taxon>
        <taxon>Brevibacteriaceae</taxon>
        <taxon>Brevibacterium</taxon>
    </lineage>
</organism>
<protein>
    <submittedName>
        <fullName evidence="3">Phage tail tape measure protein</fullName>
    </submittedName>
</protein>
<dbReference type="PANTHER" id="PTHR37813">
    <property type="entry name" value="FELS-2 PROPHAGE PROTEIN"/>
    <property type="match status" value="1"/>
</dbReference>
<dbReference type="InterPro" id="IPR010090">
    <property type="entry name" value="Phage_tape_meas"/>
</dbReference>